<dbReference type="Proteomes" id="UP000035009">
    <property type="component" value="Unassembled WGS sequence"/>
</dbReference>
<dbReference type="EMBL" id="BAOP01000030">
    <property type="protein sequence ID" value="GAC81228.1"/>
    <property type="molecule type" value="Genomic_DNA"/>
</dbReference>
<dbReference type="OrthoDB" id="3625190at2"/>
<gene>
    <name evidence="1" type="ORF">GM1_030_00570</name>
</gene>
<comment type="caution">
    <text evidence="1">The sequence shown here is derived from an EMBL/GenBank/DDBJ whole genome shotgun (WGS) entry which is preliminary data.</text>
</comment>
<proteinExistence type="predicted"/>
<accession>M3VC16</accession>
<evidence type="ECO:0000313" key="1">
    <source>
        <dbReference type="EMBL" id="GAC81228.1"/>
    </source>
</evidence>
<dbReference type="RefSeq" id="WP_008380824.1">
    <property type="nucleotide sequence ID" value="NZ_BAOP01000030.1"/>
</dbReference>
<dbReference type="AlphaFoldDB" id="M3VC16"/>
<name>M3VC16_GORML</name>
<sequence length="107" mass="11640">MKFRHGSTVEVWRGTRNRDGDRSLALAASIEHVGVQWGASTETSDRGPRSVTTATLIFDHTPDIGADDTIIIRGIPGKWNAVGRVLPVESPFTGWRPGSTLSIKEVD</sequence>
<organism evidence="1 2">
    <name type="scientific">Gordonia malaquae NBRC 108250</name>
    <dbReference type="NCBI Taxonomy" id="1223542"/>
    <lineage>
        <taxon>Bacteria</taxon>
        <taxon>Bacillati</taxon>
        <taxon>Actinomycetota</taxon>
        <taxon>Actinomycetes</taxon>
        <taxon>Mycobacteriales</taxon>
        <taxon>Gordoniaceae</taxon>
        <taxon>Gordonia</taxon>
    </lineage>
</organism>
<reference evidence="1 2" key="1">
    <citation type="submission" date="2013-02" db="EMBL/GenBank/DDBJ databases">
        <title>Whole genome shotgun sequence of Gordonia malaquae NBRC 108250.</title>
        <authorList>
            <person name="Yoshida I."/>
            <person name="Hosoyama A."/>
            <person name="Tsuchikane K."/>
            <person name="Ando Y."/>
            <person name="Baba S."/>
            <person name="Ohji S."/>
            <person name="Hamada M."/>
            <person name="Tamura T."/>
            <person name="Yamazoe A."/>
            <person name="Yamazaki S."/>
            <person name="Fujita N."/>
        </authorList>
    </citation>
    <scope>NUCLEOTIDE SEQUENCE [LARGE SCALE GENOMIC DNA]</scope>
    <source>
        <strain evidence="1 2">NBRC 108250</strain>
    </source>
</reference>
<protein>
    <submittedName>
        <fullName evidence="1">Uncharacterized protein</fullName>
    </submittedName>
</protein>
<keyword evidence="2" id="KW-1185">Reference proteome</keyword>
<evidence type="ECO:0000313" key="2">
    <source>
        <dbReference type="Proteomes" id="UP000035009"/>
    </source>
</evidence>
<dbReference type="STRING" id="410332.SAMN04488550_4126"/>